<organism evidence="7 8">
    <name type="scientific">Aphis glycines</name>
    <name type="common">Soybean aphid</name>
    <dbReference type="NCBI Taxonomy" id="307491"/>
    <lineage>
        <taxon>Eukaryota</taxon>
        <taxon>Metazoa</taxon>
        <taxon>Ecdysozoa</taxon>
        <taxon>Arthropoda</taxon>
        <taxon>Hexapoda</taxon>
        <taxon>Insecta</taxon>
        <taxon>Pterygota</taxon>
        <taxon>Neoptera</taxon>
        <taxon>Paraneoptera</taxon>
        <taxon>Hemiptera</taxon>
        <taxon>Sternorrhyncha</taxon>
        <taxon>Aphidomorpha</taxon>
        <taxon>Aphidoidea</taxon>
        <taxon>Aphididae</taxon>
        <taxon>Aphidini</taxon>
        <taxon>Aphis</taxon>
        <taxon>Aphis</taxon>
    </lineage>
</organism>
<dbReference type="OrthoDB" id="10004495at2759"/>
<dbReference type="GO" id="GO:0005634">
    <property type="term" value="C:nucleus"/>
    <property type="evidence" value="ECO:0007669"/>
    <property type="project" value="TreeGrafter"/>
</dbReference>
<dbReference type="PROSITE" id="PS50016">
    <property type="entry name" value="ZF_PHD_2"/>
    <property type="match status" value="1"/>
</dbReference>
<dbReference type="InterPro" id="IPR050548">
    <property type="entry name" value="PcG_chromatin_remod_factors"/>
</dbReference>
<evidence type="ECO:0000259" key="6">
    <source>
        <dbReference type="PROSITE" id="PS50016"/>
    </source>
</evidence>
<dbReference type="PANTHER" id="PTHR12247">
    <property type="entry name" value="POLYCOMB GROUP PROTEIN"/>
    <property type="match status" value="1"/>
</dbReference>
<dbReference type="InterPro" id="IPR011011">
    <property type="entry name" value="Znf_FYVE_PHD"/>
</dbReference>
<evidence type="ECO:0000313" key="7">
    <source>
        <dbReference type="EMBL" id="KAE9540866.1"/>
    </source>
</evidence>
<comment type="caution">
    <text evidence="7">The sequence shown here is derived from an EMBL/GenBank/DDBJ whole genome shotgun (WGS) entry which is preliminary data.</text>
</comment>
<keyword evidence="1" id="KW-0479">Metal-binding</keyword>
<reference evidence="7 8" key="1">
    <citation type="submission" date="2019-08" db="EMBL/GenBank/DDBJ databases">
        <title>The genome of the soybean aphid Biotype 1, its phylome, world population structure and adaptation to the North American continent.</title>
        <authorList>
            <person name="Giordano R."/>
            <person name="Donthu R.K."/>
            <person name="Hernandez A.G."/>
            <person name="Wright C.L."/>
            <person name="Zimin A.V."/>
        </authorList>
    </citation>
    <scope>NUCLEOTIDE SEQUENCE [LARGE SCALE GENOMIC DNA]</scope>
    <source>
        <tissue evidence="7">Whole aphids</tissue>
    </source>
</reference>
<dbReference type="AlphaFoldDB" id="A0A6G0TX81"/>
<dbReference type="GO" id="GO:0008270">
    <property type="term" value="F:zinc ion binding"/>
    <property type="evidence" value="ECO:0007669"/>
    <property type="project" value="UniProtKB-KW"/>
</dbReference>
<keyword evidence="8" id="KW-1185">Reference proteome</keyword>
<dbReference type="SUPFAM" id="SSF47769">
    <property type="entry name" value="SAM/Pointed domain"/>
    <property type="match status" value="1"/>
</dbReference>
<evidence type="ECO:0000256" key="5">
    <source>
        <dbReference type="SAM" id="MobiDB-lite"/>
    </source>
</evidence>
<evidence type="ECO:0000313" key="8">
    <source>
        <dbReference type="Proteomes" id="UP000475862"/>
    </source>
</evidence>
<feature type="domain" description="PHD-type" evidence="6">
    <location>
        <begin position="116"/>
        <end position="170"/>
    </location>
</feature>
<protein>
    <recommendedName>
        <fullName evidence="6">PHD-type domain-containing protein</fullName>
    </recommendedName>
</protein>
<dbReference type="PANTHER" id="PTHR12247:SF131">
    <property type="entry name" value="LD05287P"/>
    <property type="match status" value="1"/>
</dbReference>
<dbReference type="Pfam" id="PF00536">
    <property type="entry name" value="SAM_1"/>
    <property type="match status" value="1"/>
</dbReference>
<dbReference type="GO" id="GO:0042393">
    <property type="term" value="F:histone binding"/>
    <property type="evidence" value="ECO:0007669"/>
    <property type="project" value="TreeGrafter"/>
</dbReference>
<dbReference type="InterPro" id="IPR013083">
    <property type="entry name" value="Znf_RING/FYVE/PHD"/>
</dbReference>
<name>A0A6G0TX81_APHGL</name>
<dbReference type="GO" id="GO:0003682">
    <property type="term" value="F:chromatin binding"/>
    <property type="evidence" value="ECO:0007669"/>
    <property type="project" value="TreeGrafter"/>
</dbReference>
<feature type="region of interest" description="Disordered" evidence="5">
    <location>
        <begin position="1"/>
        <end position="78"/>
    </location>
</feature>
<keyword evidence="3" id="KW-0862">Zinc</keyword>
<gene>
    <name evidence="7" type="ORF">AGLY_004111</name>
</gene>
<dbReference type="InterPro" id="IPR001660">
    <property type="entry name" value="SAM"/>
</dbReference>
<dbReference type="SUPFAM" id="SSF57903">
    <property type="entry name" value="FYVE/PHD zinc finger"/>
    <property type="match status" value="1"/>
</dbReference>
<evidence type="ECO:0000256" key="3">
    <source>
        <dbReference type="ARBA" id="ARBA00022833"/>
    </source>
</evidence>
<dbReference type="Gene3D" id="3.30.40.10">
    <property type="entry name" value="Zinc/RING finger domain, C3HC4 (zinc finger)"/>
    <property type="match status" value="1"/>
</dbReference>
<dbReference type="GO" id="GO:0045892">
    <property type="term" value="P:negative regulation of DNA-templated transcription"/>
    <property type="evidence" value="ECO:0007669"/>
    <property type="project" value="TreeGrafter"/>
</dbReference>
<dbReference type="InterPro" id="IPR013761">
    <property type="entry name" value="SAM/pointed_sf"/>
</dbReference>
<dbReference type="Gene3D" id="1.10.150.50">
    <property type="entry name" value="Transcription Factor, Ets-1"/>
    <property type="match status" value="1"/>
</dbReference>
<feature type="compositionally biased region" description="Basic and acidic residues" evidence="5">
    <location>
        <begin position="58"/>
        <end position="70"/>
    </location>
</feature>
<evidence type="ECO:0000256" key="4">
    <source>
        <dbReference type="PROSITE-ProRule" id="PRU00146"/>
    </source>
</evidence>
<accession>A0A6G0TX81</accession>
<keyword evidence="2 4" id="KW-0863">Zinc-finger</keyword>
<dbReference type="InterPro" id="IPR019787">
    <property type="entry name" value="Znf_PHD-finger"/>
</dbReference>
<sequence>MPKKKVISRDEPVPARPHRNMKAKVVFDPSDNHIPKKRAKYSYKNEKSAEITTVKRTSINDRRRKQDTSKSKSLPVNPVTESLDCSSVDTSVISPVHSPIKSPVISATSEVTQELSKMCYLCSKVSENKELLDCQICLIKAHKDCIIVGEPVWKFKLDLSPWFCKPCRKENCGKCLKEKSQVMHHCVSCDVGLHSTCYESYEIKPLHKVEPDMYVCIPCMTLATQINQEEVEEVAEVLATKDLGVDDVESHASSVMTLSSDEDDTFSRSIRSSSSSDNEQYDDFHTNDIPNVLKWNKDQVMDYFKEHLPQEIIDHLVNFNIDGRALQLLHRNDIVSNMGMKLGHALKFFKLVRILQTQSTFNRLFWE</sequence>
<evidence type="ECO:0000256" key="2">
    <source>
        <dbReference type="ARBA" id="ARBA00022771"/>
    </source>
</evidence>
<dbReference type="SMART" id="SM00454">
    <property type="entry name" value="SAM"/>
    <property type="match status" value="1"/>
</dbReference>
<proteinExistence type="predicted"/>
<dbReference type="EMBL" id="VYZN01000013">
    <property type="protein sequence ID" value="KAE9540866.1"/>
    <property type="molecule type" value="Genomic_DNA"/>
</dbReference>
<dbReference type="Proteomes" id="UP000475862">
    <property type="component" value="Unassembled WGS sequence"/>
</dbReference>
<evidence type="ECO:0000256" key="1">
    <source>
        <dbReference type="ARBA" id="ARBA00022723"/>
    </source>
</evidence>